<evidence type="ECO:0000256" key="2">
    <source>
        <dbReference type="ARBA" id="ARBA00022723"/>
    </source>
</evidence>
<evidence type="ECO:0000256" key="3">
    <source>
        <dbReference type="ARBA" id="ARBA00022771"/>
    </source>
</evidence>
<reference evidence="9" key="1">
    <citation type="journal article" date="2020" name="Stud. Mycol.">
        <title>101 Dothideomycetes genomes: a test case for predicting lifestyles and emergence of pathogens.</title>
        <authorList>
            <person name="Haridas S."/>
            <person name="Albert R."/>
            <person name="Binder M."/>
            <person name="Bloem J."/>
            <person name="Labutti K."/>
            <person name="Salamov A."/>
            <person name="Andreopoulos B."/>
            <person name="Baker S."/>
            <person name="Barry K."/>
            <person name="Bills G."/>
            <person name="Bluhm B."/>
            <person name="Cannon C."/>
            <person name="Castanera R."/>
            <person name="Culley D."/>
            <person name="Daum C."/>
            <person name="Ezra D."/>
            <person name="Gonzalez J."/>
            <person name="Henrissat B."/>
            <person name="Kuo A."/>
            <person name="Liang C."/>
            <person name="Lipzen A."/>
            <person name="Lutzoni F."/>
            <person name="Magnuson J."/>
            <person name="Mondo S."/>
            <person name="Nolan M."/>
            <person name="Ohm R."/>
            <person name="Pangilinan J."/>
            <person name="Park H.-J."/>
            <person name="Ramirez L."/>
            <person name="Alfaro M."/>
            <person name="Sun H."/>
            <person name="Tritt A."/>
            <person name="Yoshinaga Y."/>
            <person name="Zwiers L.-H."/>
            <person name="Turgeon B."/>
            <person name="Goodwin S."/>
            <person name="Spatafora J."/>
            <person name="Crous P."/>
            <person name="Grigoriev I."/>
        </authorList>
    </citation>
    <scope>NUCLEOTIDE SEQUENCE</scope>
    <source>
        <strain evidence="9">CBS 133067</strain>
    </source>
</reference>
<dbReference type="GO" id="GO:0005634">
    <property type="term" value="C:nucleus"/>
    <property type="evidence" value="ECO:0007669"/>
    <property type="project" value="UniProtKB-SubCell"/>
</dbReference>
<protein>
    <submittedName>
        <fullName evidence="9">Zf-C3HC-domain-containing protein</fullName>
    </submittedName>
</protein>
<feature type="region of interest" description="Disordered" evidence="6">
    <location>
        <begin position="19"/>
        <end position="110"/>
    </location>
</feature>
<evidence type="ECO:0000259" key="7">
    <source>
        <dbReference type="Pfam" id="PF07967"/>
    </source>
</evidence>
<feature type="compositionally biased region" description="Acidic residues" evidence="6">
    <location>
        <begin position="448"/>
        <end position="459"/>
    </location>
</feature>
<evidence type="ECO:0000256" key="6">
    <source>
        <dbReference type="SAM" id="MobiDB-lite"/>
    </source>
</evidence>
<evidence type="ECO:0000256" key="5">
    <source>
        <dbReference type="ARBA" id="ARBA00023242"/>
    </source>
</evidence>
<dbReference type="InterPro" id="IPR013909">
    <property type="entry name" value="NuBaID_C"/>
</dbReference>
<dbReference type="Pfam" id="PF07967">
    <property type="entry name" value="zf-C3HC"/>
    <property type="match status" value="1"/>
</dbReference>
<dbReference type="PANTHER" id="PTHR15835">
    <property type="entry name" value="NUCLEAR-INTERACTING PARTNER OF ALK"/>
    <property type="match status" value="1"/>
</dbReference>
<proteinExistence type="predicted"/>
<gene>
    <name evidence="9" type="ORF">NA57DRAFT_57518</name>
</gene>
<sequence>MAPALQTSKRKFYKLLDGLNTSQSSLSTRQTNKAGASTTTLNARPDEPAAKRSRLSLDSTQSQTQDTRPSSVRIVGPSTSAFAKASTRPSTSATNSKTPPRPTPNYQPFSQPAFLDRLKTFSDVKLWTYKPSEISELHWAKRGWVCDSKEVDVVACKGGCEARVVVRLRRGRERAEAFERLNNGGNSDDASKEIATDKDVADGEGLEIDWMDEADNPLVARYKDLIIEGHHEGCLWKKAGCKDDIYRIRMADASTWQTELTERYSSLVAIGPALPEMLKFPDADAETGDEQRTIKFTIDNLRSSLFSIMSMAQVPAVTRHDTASSDSGTILSEKDLDLTAVSLSLFGWQGTSPHKIHLATCSRCFQRIGLWLYTSNPSNKALPASQSGIADDNIMRFDLVGLHRDHCPWINGETQAGLGQFAGLPAWEILVQLIKGSSLRRTNVEAGQSEEVEVMDEGDTGSMERSREEVEAEDRARDSKFARLKRAFTIKKGNKAENRKSWKSGKSVKG</sequence>
<dbReference type="InterPro" id="IPR012935">
    <property type="entry name" value="NuBaID_N"/>
</dbReference>
<comment type="subcellular location">
    <subcellularLocation>
        <location evidence="1">Nucleus</location>
    </subcellularLocation>
</comment>
<feature type="compositionally biased region" description="Basic and acidic residues" evidence="6">
    <location>
        <begin position="462"/>
        <end position="478"/>
    </location>
</feature>
<dbReference type="OrthoDB" id="2592092at2759"/>
<evidence type="ECO:0000313" key="9">
    <source>
        <dbReference type="EMBL" id="KAF2098360.1"/>
    </source>
</evidence>
<keyword evidence="2" id="KW-0479">Metal-binding</keyword>
<dbReference type="EMBL" id="ML978127">
    <property type="protein sequence ID" value="KAF2098360.1"/>
    <property type="molecule type" value="Genomic_DNA"/>
</dbReference>
<comment type="caution">
    <text evidence="9">The sequence shown here is derived from an EMBL/GenBank/DDBJ whole genome shotgun (WGS) entry which is preliminary data.</text>
</comment>
<dbReference type="Proteomes" id="UP000799772">
    <property type="component" value="Unassembled WGS sequence"/>
</dbReference>
<keyword evidence="5" id="KW-0539">Nucleus</keyword>
<evidence type="ECO:0000259" key="8">
    <source>
        <dbReference type="Pfam" id="PF08600"/>
    </source>
</evidence>
<feature type="domain" description="C3HC-type" evidence="7">
    <location>
        <begin position="108"/>
        <end position="275"/>
    </location>
</feature>
<feature type="domain" description="NuBaID C-terminal" evidence="8">
    <location>
        <begin position="340"/>
        <end position="440"/>
    </location>
</feature>
<evidence type="ECO:0000256" key="4">
    <source>
        <dbReference type="ARBA" id="ARBA00022833"/>
    </source>
</evidence>
<feature type="region of interest" description="Disordered" evidence="6">
    <location>
        <begin position="445"/>
        <end position="478"/>
    </location>
</feature>
<feature type="compositionally biased region" description="Polar residues" evidence="6">
    <location>
        <begin position="77"/>
        <end position="98"/>
    </location>
</feature>
<dbReference type="Pfam" id="PF08600">
    <property type="entry name" value="NuBaID_C"/>
    <property type="match status" value="1"/>
</dbReference>
<accession>A0A9P4IB63</accession>
<feature type="compositionally biased region" description="Polar residues" evidence="6">
    <location>
        <begin position="56"/>
        <end position="70"/>
    </location>
</feature>
<dbReference type="PANTHER" id="PTHR15835:SF6">
    <property type="entry name" value="ZINC FINGER C3HC-TYPE PROTEIN 1"/>
    <property type="match status" value="1"/>
</dbReference>
<keyword evidence="10" id="KW-1185">Reference proteome</keyword>
<name>A0A9P4IB63_9PEZI</name>
<evidence type="ECO:0000313" key="10">
    <source>
        <dbReference type="Proteomes" id="UP000799772"/>
    </source>
</evidence>
<evidence type="ECO:0000256" key="1">
    <source>
        <dbReference type="ARBA" id="ARBA00004123"/>
    </source>
</evidence>
<organism evidence="9 10">
    <name type="scientific">Rhizodiscina lignyota</name>
    <dbReference type="NCBI Taxonomy" id="1504668"/>
    <lineage>
        <taxon>Eukaryota</taxon>
        <taxon>Fungi</taxon>
        <taxon>Dikarya</taxon>
        <taxon>Ascomycota</taxon>
        <taxon>Pezizomycotina</taxon>
        <taxon>Dothideomycetes</taxon>
        <taxon>Pleosporomycetidae</taxon>
        <taxon>Aulographales</taxon>
        <taxon>Rhizodiscinaceae</taxon>
        <taxon>Rhizodiscina</taxon>
    </lineage>
</organism>
<feature type="compositionally biased region" description="Polar residues" evidence="6">
    <location>
        <begin position="19"/>
        <end position="42"/>
    </location>
</feature>
<dbReference type="GO" id="GO:0008270">
    <property type="term" value="F:zinc ion binding"/>
    <property type="evidence" value="ECO:0007669"/>
    <property type="project" value="UniProtKB-KW"/>
</dbReference>
<keyword evidence="4" id="KW-0862">Zinc</keyword>
<dbReference type="AlphaFoldDB" id="A0A9P4IB63"/>
<keyword evidence="3" id="KW-0863">Zinc-finger</keyword>